<evidence type="ECO:0000313" key="3">
    <source>
        <dbReference type="Proteomes" id="UP000324222"/>
    </source>
</evidence>
<organism evidence="2 3">
    <name type="scientific">Portunus trituberculatus</name>
    <name type="common">Swimming crab</name>
    <name type="synonym">Neptunus trituberculatus</name>
    <dbReference type="NCBI Taxonomy" id="210409"/>
    <lineage>
        <taxon>Eukaryota</taxon>
        <taxon>Metazoa</taxon>
        <taxon>Ecdysozoa</taxon>
        <taxon>Arthropoda</taxon>
        <taxon>Crustacea</taxon>
        <taxon>Multicrustacea</taxon>
        <taxon>Malacostraca</taxon>
        <taxon>Eumalacostraca</taxon>
        <taxon>Eucarida</taxon>
        <taxon>Decapoda</taxon>
        <taxon>Pleocyemata</taxon>
        <taxon>Brachyura</taxon>
        <taxon>Eubrachyura</taxon>
        <taxon>Portunoidea</taxon>
        <taxon>Portunidae</taxon>
        <taxon>Portuninae</taxon>
        <taxon>Portunus</taxon>
    </lineage>
</organism>
<keyword evidence="1" id="KW-0732">Signal</keyword>
<sequence length="71" mass="7839">MSSRGRWLAGWLAGWLSLVIMRLGELCAWEDEEKLSIAACVGWLAVAAPRCLECGLPLHTVPVARQSRPYS</sequence>
<feature type="signal peptide" evidence="1">
    <location>
        <begin position="1"/>
        <end position="28"/>
    </location>
</feature>
<evidence type="ECO:0000313" key="2">
    <source>
        <dbReference type="EMBL" id="MPC39275.1"/>
    </source>
</evidence>
<protein>
    <recommendedName>
        <fullName evidence="4">Secreted protein</fullName>
    </recommendedName>
</protein>
<reference evidence="2 3" key="1">
    <citation type="submission" date="2019-05" db="EMBL/GenBank/DDBJ databases">
        <title>Another draft genome of Portunus trituberculatus and its Hox gene families provides insights of decapod evolution.</title>
        <authorList>
            <person name="Jeong J.-H."/>
            <person name="Song I."/>
            <person name="Kim S."/>
            <person name="Choi T."/>
            <person name="Kim D."/>
            <person name="Ryu S."/>
            <person name="Kim W."/>
        </authorList>
    </citation>
    <scope>NUCLEOTIDE SEQUENCE [LARGE SCALE GENOMIC DNA]</scope>
    <source>
        <tissue evidence="2">Muscle</tissue>
    </source>
</reference>
<accession>A0A5B7F0L0</accession>
<dbReference type="AlphaFoldDB" id="A0A5B7F0L0"/>
<evidence type="ECO:0008006" key="4">
    <source>
        <dbReference type="Google" id="ProtNLM"/>
    </source>
</evidence>
<keyword evidence="3" id="KW-1185">Reference proteome</keyword>
<dbReference type="EMBL" id="VSRR010004313">
    <property type="protein sequence ID" value="MPC39275.1"/>
    <property type="molecule type" value="Genomic_DNA"/>
</dbReference>
<dbReference type="Proteomes" id="UP000324222">
    <property type="component" value="Unassembled WGS sequence"/>
</dbReference>
<feature type="chain" id="PRO_5022712886" description="Secreted protein" evidence="1">
    <location>
        <begin position="29"/>
        <end position="71"/>
    </location>
</feature>
<proteinExistence type="predicted"/>
<evidence type="ECO:0000256" key="1">
    <source>
        <dbReference type="SAM" id="SignalP"/>
    </source>
</evidence>
<comment type="caution">
    <text evidence="2">The sequence shown here is derived from an EMBL/GenBank/DDBJ whole genome shotgun (WGS) entry which is preliminary data.</text>
</comment>
<name>A0A5B7F0L0_PORTR</name>
<gene>
    <name evidence="2" type="ORF">E2C01_032806</name>
</gene>